<evidence type="ECO:0000256" key="2">
    <source>
        <dbReference type="ARBA" id="ARBA00008806"/>
    </source>
</evidence>
<keyword evidence="5" id="KW-1133">Transmembrane helix</keyword>
<dbReference type="GO" id="GO:0005886">
    <property type="term" value="C:plasma membrane"/>
    <property type="evidence" value="ECO:0007669"/>
    <property type="project" value="UniProtKB-SubCell"/>
</dbReference>
<dbReference type="OrthoDB" id="226701at2"/>
<evidence type="ECO:0000256" key="5">
    <source>
        <dbReference type="ARBA" id="ARBA00022989"/>
    </source>
</evidence>
<dbReference type="Gene3D" id="3.40.50.300">
    <property type="entry name" value="P-loop containing nucleotide triphosphate hydrolases"/>
    <property type="match status" value="1"/>
</dbReference>
<name>A6NS31_9FIRM</name>
<dbReference type="InterPro" id="IPR051539">
    <property type="entry name" value="T4SS-coupling_protein"/>
</dbReference>
<dbReference type="InterPro" id="IPR003688">
    <property type="entry name" value="TraG/VirD4"/>
</dbReference>
<accession>A6NS31</accession>
<sequence>MKCCSQRILARDIYIDNDTRATGNNNNDLIIGPSGAGKTRGYVIPNILQAEGSLVVTDTKGNLCRQFRPYLESRGYQVMELNFARLDENAWGYNPLAAIRFDREQGEYSQQDIISLSNIIAPVLTRDDPFWDQSAQIYLQALVGYVLECLPERERNLNSVCRLGGLIGSVTLDQMFRELGELKPDCFAVSRYRSMLTTRSASRTDACIRAFLDRHLLPLSYSGVSRMFSNRRQVSFESIGTRKTAVFLTVSDTDRSNDRLVNLFYAQAFQQLVAMADRCPGSRLPVPVRFILDDFATNTVIPDFDNLISVIRSRELSVSLIIQSLSQLESLYGRTKSQTIVNNCDNWLYLGGLDLQTAQEMSTRLNRTVQSVLNMSHDDAVVITRGQAPRKCGKFIPEDHPFWKVAQARLAVAGKTEERSIPYEKAV</sequence>
<dbReference type="PANTHER" id="PTHR37937">
    <property type="entry name" value="CONJUGATIVE TRANSFER: DNA TRANSPORT"/>
    <property type="match status" value="1"/>
</dbReference>
<dbReference type="Proteomes" id="UP000003639">
    <property type="component" value="Unassembled WGS sequence"/>
</dbReference>
<reference evidence="7 8" key="1">
    <citation type="submission" date="2007-04" db="EMBL/GenBank/DDBJ databases">
        <authorList>
            <person name="Fulton L."/>
            <person name="Clifton S."/>
            <person name="Fulton B."/>
            <person name="Xu J."/>
            <person name="Minx P."/>
            <person name="Pepin K.H."/>
            <person name="Johnson M."/>
            <person name="Thiruvilangam P."/>
            <person name="Bhonagiri V."/>
            <person name="Nash W.E."/>
            <person name="Mardis E.R."/>
            <person name="Wilson R.K."/>
        </authorList>
    </citation>
    <scope>NUCLEOTIDE SEQUENCE [LARGE SCALE GENOMIC DNA]</scope>
    <source>
        <strain evidence="7 8">ATCC 29799</strain>
    </source>
</reference>
<dbReference type="InterPro" id="IPR027417">
    <property type="entry name" value="P-loop_NTPase"/>
</dbReference>
<dbReference type="eggNOG" id="COG3505">
    <property type="taxonomic scope" value="Bacteria"/>
</dbReference>
<evidence type="ECO:0000256" key="3">
    <source>
        <dbReference type="ARBA" id="ARBA00022475"/>
    </source>
</evidence>
<dbReference type="RefSeq" id="WP_006571558.1">
    <property type="nucleotide sequence ID" value="NZ_AAXG02000007.1"/>
</dbReference>
<dbReference type="Pfam" id="PF02534">
    <property type="entry name" value="T4SS-DNA_transf"/>
    <property type="match status" value="1"/>
</dbReference>
<comment type="subcellular location">
    <subcellularLocation>
        <location evidence="1">Cell membrane</location>
        <topology evidence="1">Multi-pass membrane protein</topology>
    </subcellularLocation>
</comment>
<keyword evidence="6" id="KW-0472">Membrane</keyword>
<keyword evidence="8" id="KW-1185">Reference proteome</keyword>
<proteinExistence type="inferred from homology"/>
<keyword evidence="3" id="KW-1003">Cell membrane</keyword>
<dbReference type="STRING" id="411467.BACCAP_01009"/>
<keyword evidence="4" id="KW-0812">Transmembrane</keyword>
<organism evidence="7 8">
    <name type="scientific">Pseudoflavonifractor capillosus ATCC 29799</name>
    <dbReference type="NCBI Taxonomy" id="411467"/>
    <lineage>
        <taxon>Bacteria</taxon>
        <taxon>Bacillati</taxon>
        <taxon>Bacillota</taxon>
        <taxon>Clostridia</taxon>
        <taxon>Eubacteriales</taxon>
        <taxon>Oscillospiraceae</taxon>
        <taxon>Pseudoflavonifractor</taxon>
    </lineage>
</organism>
<comment type="caution">
    <text evidence="7">The sequence shown here is derived from an EMBL/GenBank/DDBJ whole genome shotgun (WGS) entry which is preliminary data.</text>
</comment>
<evidence type="ECO:0000256" key="4">
    <source>
        <dbReference type="ARBA" id="ARBA00022692"/>
    </source>
</evidence>
<protein>
    <submittedName>
        <fullName evidence="7">TraG/TraD family protein</fullName>
    </submittedName>
</protein>
<dbReference type="CDD" id="cd01127">
    <property type="entry name" value="TrwB_TraG_TraD_VirD4"/>
    <property type="match status" value="1"/>
</dbReference>
<evidence type="ECO:0000313" key="8">
    <source>
        <dbReference type="Proteomes" id="UP000003639"/>
    </source>
</evidence>
<dbReference type="PANTHER" id="PTHR37937:SF1">
    <property type="entry name" value="CONJUGATIVE TRANSFER: DNA TRANSPORT"/>
    <property type="match status" value="1"/>
</dbReference>
<evidence type="ECO:0000313" key="7">
    <source>
        <dbReference type="EMBL" id="EDN01069.1"/>
    </source>
</evidence>
<dbReference type="SUPFAM" id="SSF52540">
    <property type="entry name" value="P-loop containing nucleoside triphosphate hydrolases"/>
    <property type="match status" value="1"/>
</dbReference>
<comment type="similarity">
    <text evidence="2">Belongs to the VirD4/TraG family.</text>
</comment>
<gene>
    <name evidence="7" type="ORF">BACCAP_01009</name>
</gene>
<dbReference type="NCBIfam" id="NF045973">
    <property type="entry name" value="conju_CD1115"/>
    <property type="match status" value="1"/>
</dbReference>
<reference evidence="7 8" key="2">
    <citation type="submission" date="2007-06" db="EMBL/GenBank/DDBJ databases">
        <title>Draft genome sequence of Pseudoflavonifractor capillosus ATCC 29799.</title>
        <authorList>
            <person name="Sudarsanam P."/>
            <person name="Ley R."/>
            <person name="Guruge J."/>
            <person name="Turnbaugh P.J."/>
            <person name="Mahowald M."/>
            <person name="Liep D."/>
            <person name="Gordon J."/>
        </authorList>
    </citation>
    <scope>NUCLEOTIDE SEQUENCE [LARGE SCALE GENOMIC DNA]</scope>
    <source>
        <strain evidence="7 8">ATCC 29799</strain>
    </source>
</reference>
<dbReference type="AlphaFoldDB" id="A6NS31"/>
<evidence type="ECO:0000256" key="6">
    <source>
        <dbReference type="ARBA" id="ARBA00023136"/>
    </source>
</evidence>
<evidence type="ECO:0000256" key="1">
    <source>
        <dbReference type="ARBA" id="ARBA00004651"/>
    </source>
</evidence>
<dbReference type="EMBL" id="AAXG02000007">
    <property type="protein sequence ID" value="EDN01069.1"/>
    <property type="molecule type" value="Genomic_DNA"/>
</dbReference>